<protein>
    <recommendedName>
        <fullName evidence="4">PknH-like protein</fullName>
    </recommendedName>
</protein>
<evidence type="ECO:0000313" key="3">
    <source>
        <dbReference type="Proteomes" id="UP001219037"/>
    </source>
</evidence>
<dbReference type="RefSeq" id="WP_278158048.1">
    <property type="nucleotide sequence ID" value="NZ_CP121252.1"/>
</dbReference>
<evidence type="ECO:0000313" key="2">
    <source>
        <dbReference type="EMBL" id="WFP16911.1"/>
    </source>
</evidence>
<dbReference type="EMBL" id="CP121252">
    <property type="protein sequence ID" value="WFP16911.1"/>
    <property type="molecule type" value="Genomic_DNA"/>
</dbReference>
<name>A0ABY8H6Y5_9MICC</name>
<sequence length="260" mass="27188">MSLSTIESRALRGLALTAVAVFALAGCSSGIEEDPSAVMEPTAEGTASAGSSSESNGPAADADPHAVIELMGESLQQPAVQACLDEMWGDDLLTFSAQHLNTTDAADMGPVQLRPAEPEMSGAQGFGCSFTTGVNPAEIRSGSTQVYTADDQETPLAECESPVAAGEALREDEEGISEYVNSGTLGEGETLVTHTYITCSEDASSMVVQTFGYESSEGDSEPPYDTEELDRLITALAEDTSADGDRRDAWRDIALTEEGQ</sequence>
<evidence type="ECO:0000256" key="1">
    <source>
        <dbReference type="SAM" id="MobiDB-lite"/>
    </source>
</evidence>
<feature type="region of interest" description="Disordered" evidence="1">
    <location>
        <begin position="32"/>
        <end position="62"/>
    </location>
</feature>
<keyword evidence="3" id="KW-1185">Reference proteome</keyword>
<proteinExistence type="predicted"/>
<accession>A0ABY8H6Y5</accession>
<gene>
    <name evidence="2" type="ORF">P8192_01950</name>
</gene>
<evidence type="ECO:0008006" key="4">
    <source>
        <dbReference type="Google" id="ProtNLM"/>
    </source>
</evidence>
<reference evidence="2 3" key="1">
    <citation type="submission" date="2023-04" db="EMBL/GenBank/DDBJ databases">
        <title>Funneling lignin-derived compounds into biodiesel using alkali-halophilic Citricoccus sp. P2.</title>
        <authorList>
            <person name="Luo C.-B."/>
        </authorList>
    </citation>
    <scope>NUCLEOTIDE SEQUENCE [LARGE SCALE GENOMIC DNA]</scope>
    <source>
        <strain evidence="2 3">P2</strain>
    </source>
</reference>
<feature type="compositionally biased region" description="Low complexity" evidence="1">
    <location>
        <begin position="41"/>
        <end position="60"/>
    </location>
</feature>
<organism evidence="2 3">
    <name type="scientific">Citricoccus muralis</name>
    <dbReference type="NCBI Taxonomy" id="169134"/>
    <lineage>
        <taxon>Bacteria</taxon>
        <taxon>Bacillati</taxon>
        <taxon>Actinomycetota</taxon>
        <taxon>Actinomycetes</taxon>
        <taxon>Micrococcales</taxon>
        <taxon>Micrococcaceae</taxon>
        <taxon>Citricoccus</taxon>
    </lineage>
</organism>
<dbReference type="Proteomes" id="UP001219037">
    <property type="component" value="Chromosome"/>
</dbReference>